<dbReference type="PRINTS" id="PR01166">
    <property type="entry name" value="CYCOXIDASEII"/>
</dbReference>
<evidence type="ECO:0000256" key="6">
    <source>
        <dbReference type="ARBA" id="ARBA00022692"/>
    </source>
</evidence>
<dbReference type="InterPro" id="IPR034236">
    <property type="entry name" value="CuRO_CcO_Caa3_II"/>
</dbReference>
<keyword evidence="8" id="KW-1278">Translocase</keyword>
<dbReference type="EC" id="7.1.1.9" evidence="18"/>
<comment type="similarity">
    <text evidence="2 17">Belongs to the cytochrome c oxidase subunit 2 family.</text>
</comment>
<keyword evidence="4 16" id="KW-0349">Heme</keyword>
<evidence type="ECO:0000256" key="17">
    <source>
        <dbReference type="RuleBase" id="RU000456"/>
    </source>
</evidence>
<name>A0A346XZR5_9ACTN</name>
<dbReference type="NCBIfam" id="TIGR02866">
    <property type="entry name" value="CoxB"/>
    <property type="match status" value="1"/>
</dbReference>
<evidence type="ECO:0000256" key="14">
    <source>
        <dbReference type="ARBA" id="ARBA00024688"/>
    </source>
</evidence>
<sequence>MGRRPADAPTTTTAAPPGASGRVNSTTDRLRESLPRLHRRGYLALGGLAMLATGCSVDLDGSDTAQIPGPNPNRPLPADALNPLGPVSRSQDELWDIAYPITIAVFLLVFGGLAFIVFRFRDRGQTELPKQVHGNTRLEIAWTLIPAVILAVIAVPTVQKIFELAEPPAEDAVMVTAVGKQYWWEFQYTQEDFYTASELHIPVGREVFIELDGTADGADVIHSFWVPSLAGKRDYVPGGHRQLRLQADEPGIYPGLCAEFCGLSHANMRFTVIAHEEADYEAWVANQQQPVVEPEDELIAQGAEIAGSVCIGCHTFTGLEGNADSRFGPNLTHFAEREAFAGYIFDSPFGEEVEDPELAMERMEQWIRDPQSLKPGSQMPGFGSGGDALTDEQINAVIAYLGTLE</sequence>
<feature type="domain" description="Cytochrome c" evidence="23">
    <location>
        <begin position="297"/>
        <end position="405"/>
    </location>
</feature>
<evidence type="ECO:0000256" key="3">
    <source>
        <dbReference type="ARBA" id="ARBA00022448"/>
    </source>
</evidence>
<evidence type="ECO:0000259" key="23">
    <source>
        <dbReference type="PROSITE" id="PS51007"/>
    </source>
</evidence>
<dbReference type="Pfam" id="PF02790">
    <property type="entry name" value="COX2_TM"/>
    <property type="match status" value="1"/>
</dbReference>
<dbReference type="InterPro" id="IPR008972">
    <property type="entry name" value="Cupredoxin"/>
</dbReference>
<dbReference type="PANTHER" id="PTHR22888">
    <property type="entry name" value="CYTOCHROME C OXIDASE, SUBUNIT II"/>
    <property type="match status" value="1"/>
</dbReference>
<feature type="transmembrane region" description="Helical" evidence="20">
    <location>
        <begin position="97"/>
        <end position="120"/>
    </location>
</feature>
<dbReference type="PROSITE" id="PS51007">
    <property type="entry name" value="CYTC"/>
    <property type="match status" value="1"/>
</dbReference>
<dbReference type="GO" id="GO:0020037">
    <property type="term" value="F:heme binding"/>
    <property type="evidence" value="ECO:0007669"/>
    <property type="project" value="InterPro"/>
</dbReference>
<dbReference type="InterPro" id="IPR011759">
    <property type="entry name" value="Cyt_c_oxidase_su2_TM_dom"/>
</dbReference>
<evidence type="ECO:0000256" key="18">
    <source>
        <dbReference type="RuleBase" id="RU004024"/>
    </source>
</evidence>
<dbReference type="Gene3D" id="1.10.287.90">
    <property type="match status" value="1"/>
</dbReference>
<keyword evidence="12 18" id="KW-0186">Copper</keyword>
<dbReference type="InterPro" id="IPR002429">
    <property type="entry name" value="CcO_II-like_C"/>
</dbReference>
<dbReference type="InterPro" id="IPR009056">
    <property type="entry name" value="Cyt_c-like_dom"/>
</dbReference>
<dbReference type="GO" id="GO:0016491">
    <property type="term" value="F:oxidoreductase activity"/>
    <property type="evidence" value="ECO:0007669"/>
    <property type="project" value="InterPro"/>
</dbReference>
<evidence type="ECO:0000256" key="13">
    <source>
        <dbReference type="ARBA" id="ARBA00023136"/>
    </source>
</evidence>
<dbReference type="GO" id="GO:0005886">
    <property type="term" value="C:plasma membrane"/>
    <property type="evidence" value="ECO:0007669"/>
    <property type="project" value="UniProtKB-SubCell"/>
</dbReference>
<evidence type="ECO:0000256" key="15">
    <source>
        <dbReference type="ARBA" id="ARBA00047816"/>
    </source>
</evidence>
<comment type="subcellular location">
    <subcellularLocation>
        <location evidence="17">Cell membrane</location>
        <topology evidence="17">Multi-pass membrane protein</topology>
    </subcellularLocation>
    <subcellularLocation>
        <location evidence="1">Membrane</location>
        <topology evidence="1">Multi-pass membrane protein</topology>
    </subcellularLocation>
</comment>
<dbReference type="Proteomes" id="UP000264006">
    <property type="component" value="Chromosome"/>
</dbReference>
<dbReference type="PROSITE" id="PS50857">
    <property type="entry name" value="COX2_CUA"/>
    <property type="match status" value="1"/>
</dbReference>
<dbReference type="KEGG" id="euz:DVS28_a3033"/>
<evidence type="ECO:0000256" key="10">
    <source>
        <dbReference type="ARBA" id="ARBA00022989"/>
    </source>
</evidence>
<dbReference type="CDD" id="cd04213">
    <property type="entry name" value="CuRO_CcO_Caa3_II"/>
    <property type="match status" value="1"/>
</dbReference>
<dbReference type="GO" id="GO:0042773">
    <property type="term" value="P:ATP synthesis coupled electron transport"/>
    <property type="evidence" value="ECO:0007669"/>
    <property type="project" value="TreeGrafter"/>
</dbReference>
<comment type="cofactor">
    <cofactor evidence="18">
        <name>Cu cation</name>
        <dbReference type="ChEBI" id="CHEBI:23378"/>
    </cofactor>
    <text evidence="18">Binds a copper A center.</text>
</comment>
<keyword evidence="25" id="KW-1185">Reference proteome</keyword>
<evidence type="ECO:0000259" key="22">
    <source>
        <dbReference type="PROSITE" id="PS50999"/>
    </source>
</evidence>
<keyword evidence="9 17" id="KW-0249">Electron transport</keyword>
<feature type="domain" description="Cytochrome oxidase subunit II transmembrane region profile" evidence="22">
    <location>
        <begin position="72"/>
        <end position="168"/>
    </location>
</feature>
<dbReference type="EMBL" id="CP031165">
    <property type="protein sequence ID" value="AXV07712.1"/>
    <property type="molecule type" value="Genomic_DNA"/>
</dbReference>
<dbReference type="InterPro" id="IPR036257">
    <property type="entry name" value="Cyt_c_oxidase_su2_TM_sf"/>
</dbReference>
<dbReference type="GO" id="GO:0004129">
    <property type="term" value="F:cytochrome-c oxidase activity"/>
    <property type="evidence" value="ECO:0007669"/>
    <property type="project" value="UniProtKB-EC"/>
</dbReference>
<gene>
    <name evidence="24" type="ORF">DVS28_a3033</name>
</gene>
<dbReference type="RefSeq" id="WP_114592163.1">
    <property type="nucleotide sequence ID" value="NZ_CP031165.1"/>
</dbReference>
<evidence type="ECO:0000256" key="20">
    <source>
        <dbReference type="SAM" id="Phobius"/>
    </source>
</evidence>
<dbReference type="InterPro" id="IPR014222">
    <property type="entry name" value="Cyt_c_oxidase_su2"/>
</dbReference>
<protein>
    <recommendedName>
        <fullName evidence="18">Cytochrome c oxidase subunit 2</fullName>
        <ecNumber evidence="18">7.1.1.9</ecNumber>
    </recommendedName>
</protein>
<proteinExistence type="inferred from homology"/>
<dbReference type="Pfam" id="PF00116">
    <property type="entry name" value="COX2"/>
    <property type="match status" value="1"/>
</dbReference>
<dbReference type="InterPro" id="IPR045187">
    <property type="entry name" value="CcO_II"/>
</dbReference>
<comment type="catalytic activity">
    <reaction evidence="15 18">
        <text>4 Fe(II)-[cytochrome c] + O2 + 8 H(+)(in) = 4 Fe(III)-[cytochrome c] + 2 H2O + 4 H(+)(out)</text>
        <dbReference type="Rhea" id="RHEA:11436"/>
        <dbReference type="Rhea" id="RHEA-COMP:10350"/>
        <dbReference type="Rhea" id="RHEA-COMP:14399"/>
        <dbReference type="ChEBI" id="CHEBI:15377"/>
        <dbReference type="ChEBI" id="CHEBI:15378"/>
        <dbReference type="ChEBI" id="CHEBI:15379"/>
        <dbReference type="ChEBI" id="CHEBI:29033"/>
        <dbReference type="ChEBI" id="CHEBI:29034"/>
        <dbReference type="EC" id="7.1.1.9"/>
    </reaction>
</comment>
<feature type="region of interest" description="Disordered" evidence="19">
    <location>
        <begin position="1"/>
        <end position="27"/>
    </location>
</feature>
<dbReference type="AlphaFoldDB" id="A0A346XZR5"/>
<dbReference type="OrthoDB" id="9781261at2"/>
<reference evidence="24 25" key="1">
    <citation type="submission" date="2018-09" db="EMBL/GenBank/DDBJ databases">
        <title>Complete genome sequence of Euzebya sp. DY32-46 isolated from seawater of Pacific Ocean.</title>
        <authorList>
            <person name="Xu L."/>
            <person name="Wu Y.-H."/>
            <person name="Xu X.-W."/>
        </authorList>
    </citation>
    <scope>NUCLEOTIDE SEQUENCE [LARGE SCALE GENOMIC DNA]</scope>
    <source>
        <strain evidence="24 25">DY32-46</strain>
    </source>
</reference>
<evidence type="ECO:0000256" key="2">
    <source>
        <dbReference type="ARBA" id="ARBA00007866"/>
    </source>
</evidence>
<dbReference type="InterPro" id="IPR001505">
    <property type="entry name" value="Copper_CuA"/>
</dbReference>
<comment type="function">
    <text evidence="14 18">Subunits I and II form the functional core of the enzyme complex. Electrons originating in cytochrome c are transferred via heme a and Cu(A) to the binuclear center formed by heme a3 and Cu(B).</text>
</comment>
<organism evidence="24 25">
    <name type="scientific">Euzebya pacifica</name>
    <dbReference type="NCBI Taxonomy" id="1608957"/>
    <lineage>
        <taxon>Bacteria</taxon>
        <taxon>Bacillati</taxon>
        <taxon>Actinomycetota</taxon>
        <taxon>Nitriliruptoria</taxon>
        <taxon>Euzebyales</taxon>
    </lineage>
</organism>
<evidence type="ECO:0000256" key="7">
    <source>
        <dbReference type="ARBA" id="ARBA00022723"/>
    </source>
</evidence>
<evidence type="ECO:0000256" key="16">
    <source>
        <dbReference type="PROSITE-ProRule" id="PRU00433"/>
    </source>
</evidence>
<dbReference type="PANTHER" id="PTHR22888:SF9">
    <property type="entry name" value="CYTOCHROME C OXIDASE SUBUNIT 2"/>
    <property type="match status" value="1"/>
</dbReference>
<keyword evidence="11 16" id="KW-0408">Iron</keyword>
<feature type="transmembrane region" description="Helical" evidence="20">
    <location>
        <begin position="140"/>
        <end position="158"/>
    </location>
</feature>
<keyword evidence="6 17" id="KW-0812">Transmembrane</keyword>
<dbReference type="SUPFAM" id="SSF49503">
    <property type="entry name" value="Cupredoxins"/>
    <property type="match status" value="1"/>
</dbReference>
<feature type="compositionally biased region" description="Low complexity" evidence="19">
    <location>
        <begin position="7"/>
        <end position="17"/>
    </location>
</feature>
<evidence type="ECO:0000259" key="21">
    <source>
        <dbReference type="PROSITE" id="PS50857"/>
    </source>
</evidence>
<keyword evidence="7 16" id="KW-0479">Metal-binding</keyword>
<evidence type="ECO:0000313" key="24">
    <source>
        <dbReference type="EMBL" id="AXV07712.1"/>
    </source>
</evidence>
<keyword evidence="3 17" id="KW-0813">Transport</keyword>
<evidence type="ECO:0000256" key="4">
    <source>
        <dbReference type="ARBA" id="ARBA00022617"/>
    </source>
</evidence>
<evidence type="ECO:0000256" key="12">
    <source>
        <dbReference type="ARBA" id="ARBA00023008"/>
    </source>
</evidence>
<evidence type="ECO:0000256" key="1">
    <source>
        <dbReference type="ARBA" id="ARBA00004141"/>
    </source>
</evidence>
<evidence type="ECO:0000313" key="25">
    <source>
        <dbReference type="Proteomes" id="UP000264006"/>
    </source>
</evidence>
<dbReference type="Gene3D" id="2.60.40.420">
    <property type="entry name" value="Cupredoxins - blue copper proteins"/>
    <property type="match status" value="1"/>
</dbReference>
<keyword evidence="5 17" id="KW-0679">Respiratory chain</keyword>
<dbReference type="SUPFAM" id="SSF46626">
    <property type="entry name" value="Cytochrome c"/>
    <property type="match status" value="1"/>
</dbReference>
<accession>A0A346XZR5</accession>
<dbReference type="SUPFAM" id="SSF81464">
    <property type="entry name" value="Cytochrome c oxidase subunit II-like, transmembrane region"/>
    <property type="match status" value="1"/>
</dbReference>
<dbReference type="PROSITE" id="PS00078">
    <property type="entry name" value="COX2"/>
    <property type="match status" value="1"/>
</dbReference>
<evidence type="ECO:0000256" key="9">
    <source>
        <dbReference type="ARBA" id="ARBA00022982"/>
    </source>
</evidence>
<evidence type="ECO:0000256" key="19">
    <source>
        <dbReference type="SAM" id="MobiDB-lite"/>
    </source>
</evidence>
<evidence type="ECO:0000256" key="5">
    <source>
        <dbReference type="ARBA" id="ARBA00022660"/>
    </source>
</evidence>
<feature type="domain" description="Cytochrome oxidase subunit II copper A binding" evidence="21">
    <location>
        <begin position="170"/>
        <end position="286"/>
    </location>
</feature>
<keyword evidence="13 20" id="KW-0472">Membrane</keyword>
<dbReference type="InterPro" id="IPR036909">
    <property type="entry name" value="Cyt_c-like_dom_sf"/>
</dbReference>
<evidence type="ECO:0000256" key="11">
    <source>
        <dbReference type="ARBA" id="ARBA00023004"/>
    </source>
</evidence>
<keyword evidence="10 20" id="KW-1133">Transmembrane helix</keyword>
<dbReference type="Pfam" id="PF00034">
    <property type="entry name" value="Cytochrom_C"/>
    <property type="match status" value="1"/>
</dbReference>
<evidence type="ECO:0000256" key="8">
    <source>
        <dbReference type="ARBA" id="ARBA00022967"/>
    </source>
</evidence>
<dbReference type="GO" id="GO:0005507">
    <property type="term" value="F:copper ion binding"/>
    <property type="evidence" value="ECO:0007669"/>
    <property type="project" value="InterPro"/>
</dbReference>
<dbReference type="PROSITE" id="PS50999">
    <property type="entry name" value="COX2_TM"/>
    <property type="match status" value="1"/>
</dbReference>